<dbReference type="InterPro" id="IPR050073">
    <property type="entry name" value="2-IPM_HCS-like"/>
</dbReference>
<comment type="cofactor">
    <cofactor evidence="12">
        <name>Mn(2+)</name>
        <dbReference type="ChEBI" id="CHEBI:29035"/>
    </cofactor>
</comment>
<comment type="function">
    <text evidence="11 12">Catalyzes the condensation of the acetyl group of acetyl-CoA with 3-methyl-2-oxobutanoate (2-ketoisovalerate) to form 3-carboxy-3-hydroxy-4-methylpentanoate (2-isopropylmalate).</text>
</comment>
<dbReference type="PROSITE" id="PS00815">
    <property type="entry name" value="AIPM_HOMOCIT_SYNTH_1"/>
    <property type="match status" value="1"/>
</dbReference>
<feature type="binding site" evidence="12">
    <location>
        <position position="240"/>
    </location>
    <ligand>
        <name>Mn(2+)</name>
        <dbReference type="ChEBI" id="CHEBI:29035"/>
    </ligand>
</feature>
<evidence type="ECO:0000256" key="11">
    <source>
        <dbReference type="ARBA" id="ARBA00037629"/>
    </source>
</evidence>
<evidence type="ECO:0000256" key="7">
    <source>
        <dbReference type="ARBA" id="ARBA00022679"/>
    </source>
</evidence>
<feature type="compositionally biased region" description="Basic and acidic residues" evidence="13">
    <location>
        <begin position="520"/>
        <end position="531"/>
    </location>
</feature>
<organism evidence="15 16">
    <name type="scientific">Arsukibacterium indicum</name>
    <dbReference type="NCBI Taxonomy" id="2848612"/>
    <lineage>
        <taxon>Bacteria</taxon>
        <taxon>Pseudomonadati</taxon>
        <taxon>Pseudomonadota</taxon>
        <taxon>Gammaproteobacteria</taxon>
        <taxon>Chromatiales</taxon>
        <taxon>Chromatiaceae</taxon>
        <taxon>Arsukibacterium</taxon>
    </lineage>
</organism>
<keyword evidence="9 12" id="KW-0464">Manganese</keyword>
<feature type="region of interest" description="Regulatory domain" evidence="12">
    <location>
        <begin position="395"/>
        <end position="540"/>
    </location>
</feature>
<evidence type="ECO:0000256" key="5">
    <source>
        <dbReference type="ARBA" id="ARBA00022430"/>
    </source>
</evidence>
<evidence type="ECO:0000313" key="16">
    <source>
        <dbReference type="Proteomes" id="UP000704611"/>
    </source>
</evidence>
<evidence type="ECO:0000259" key="14">
    <source>
        <dbReference type="PROSITE" id="PS50991"/>
    </source>
</evidence>
<dbReference type="EMBL" id="JAHRID010000003">
    <property type="protein sequence ID" value="MBV2129230.1"/>
    <property type="molecule type" value="Genomic_DNA"/>
</dbReference>
<sequence>MSGDNKIWIFDTTLRDGEQALRASLSQKQKIQLAHAIARLEVDVMEVGFPVSSPGDFDSVQRIAREVKGPIICGLARAVSADIEACGEALKDAERRRIHTFIATSPLHLQYKLRKTLQQATEQAVAAIKLASRYTDDIEFSCEDAGRTPIDDLCRIIEQAIKAGATTINIPDTVGYTIPNEFAAIICALRNKVPNIDKARLSVHCHNDLGLAVANSISAIQAGARQIECTVNGIGERAGNCSLEEVAMIINTRKDVLAPLYTDIKTTEIYRSSHLVSQICNMPIQPNKAIVGENAFAHSSGIHQDGVLKAQNTYEIMAPEQVGIRQNELNLTSRSGRHVIQHRLAELGYTDADYDLEAVYKSFVALADQKGRVFDYDLEALVFFENMQEQNDYYSLDFLSSSTHTGHIASATVGLRCGDQLFTEAATGNGPVEAAFSAIARISKLQIKMVDFNLQAKGSGEDALGQVDIIAEHEGRRFHGAGLATDIVRSSVLAYVHVLNMIQRAQTIDAHKHAQKHTREHASEHTPDKNTVKIAAGEQQ</sequence>
<dbReference type="HAMAP" id="MF_01025">
    <property type="entry name" value="LeuA_type1"/>
    <property type="match status" value="1"/>
</dbReference>
<feature type="binding site" evidence="12">
    <location>
        <position position="204"/>
    </location>
    <ligand>
        <name>Mn(2+)</name>
        <dbReference type="ChEBI" id="CHEBI:29035"/>
    </ligand>
</feature>
<comment type="caution">
    <text evidence="15">The sequence shown here is derived from an EMBL/GenBank/DDBJ whole genome shotgun (WGS) entry which is preliminary data.</text>
</comment>
<dbReference type="NCBIfam" id="TIGR00973">
    <property type="entry name" value="leuA_bact"/>
    <property type="match status" value="1"/>
</dbReference>
<name>A0ABS6MK82_9GAMM</name>
<evidence type="ECO:0000256" key="8">
    <source>
        <dbReference type="ARBA" id="ARBA00022723"/>
    </source>
</evidence>
<protein>
    <recommendedName>
        <fullName evidence="4 12">2-isopropylmalate synthase</fullName>
        <ecNumber evidence="3 12">2.3.3.13</ecNumber>
    </recommendedName>
    <alternativeName>
        <fullName evidence="12">Alpha-IPM synthase</fullName>
    </alternativeName>
    <alternativeName>
        <fullName evidence="12">Alpha-isopropylmalate synthase</fullName>
    </alternativeName>
</protein>
<comment type="subunit">
    <text evidence="12">Homodimer.</text>
</comment>
<evidence type="ECO:0000256" key="12">
    <source>
        <dbReference type="HAMAP-Rule" id="MF_01025"/>
    </source>
</evidence>
<evidence type="ECO:0000256" key="2">
    <source>
        <dbReference type="ARBA" id="ARBA00009396"/>
    </source>
</evidence>
<dbReference type="GO" id="GO:0003852">
    <property type="term" value="F:2-isopropylmalate synthase activity"/>
    <property type="evidence" value="ECO:0007669"/>
    <property type="project" value="UniProtKB-EC"/>
</dbReference>
<keyword evidence="12" id="KW-0963">Cytoplasm</keyword>
<feature type="region of interest" description="Disordered" evidence="13">
    <location>
        <begin position="510"/>
        <end position="540"/>
    </location>
</feature>
<feature type="domain" description="Pyruvate carboxyltransferase" evidence="14">
    <location>
        <begin position="7"/>
        <end position="270"/>
    </location>
</feature>
<dbReference type="Proteomes" id="UP000704611">
    <property type="component" value="Unassembled WGS sequence"/>
</dbReference>
<dbReference type="PANTHER" id="PTHR10277">
    <property type="entry name" value="HOMOCITRATE SYNTHASE-RELATED"/>
    <property type="match status" value="1"/>
</dbReference>
<dbReference type="NCBIfam" id="NF002084">
    <property type="entry name" value="PRK00915.1-1"/>
    <property type="match status" value="1"/>
</dbReference>
<dbReference type="SMART" id="SM00917">
    <property type="entry name" value="LeuA_dimer"/>
    <property type="match status" value="1"/>
</dbReference>
<keyword evidence="6 12" id="KW-0028">Amino-acid biosynthesis</keyword>
<evidence type="ECO:0000256" key="1">
    <source>
        <dbReference type="ARBA" id="ARBA00004689"/>
    </source>
</evidence>
<gene>
    <name evidence="12 15" type="primary">leuA</name>
    <name evidence="15" type="ORF">KQY15_09005</name>
</gene>
<evidence type="ECO:0000256" key="6">
    <source>
        <dbReference type="ARBA" id="ARBA00022605"/>
    </source>
</evidence>
<dbReference type="Pfam" id="PF00682">
    <property type="entry name" value="HMGL-like"/>
    <property type="match status" value="1"/>
</dbReference>
<feature type="binding site" evidence="12">
    <location>
        <position position="16"/>
    </location>
    <ligand>
        <name>Mn(2+)</name>
        <dbReference type="ChEBI" id="CHEBI:29035"/>
    </ligand>
</feature>
<evidence type="ECO:0000256" key="3">
    <source>
        <dbReference type="ARBA" id="ARBA00012973"/>
    </source>
</evidence>
<dbReference type="InterPro" id="IPR054691">
    <property type="entry name" value="LeuA/HCS_post-cat"/>
</dbReference>
<reference evidence="15 16" key="1">
    <citation type="submission" date="2021-06" db="EMBL/GenBank/DDBJ databases">
        <title>Rheinheimera indica sp. nov., isolated from deep-sea sediment.</title>
        <authorList>
            <person name="Wang Z."/>
            <person name="Zhang X.-Y."/>
        </authorList>
    </citation>
    <scope>NUCLEOTIDE SEQUENCE [LARGE SCALE GENOMIC DNA]</scope>
    <source>
        <strain evidence="15 16">SM2107</strain>
    </source>
</reference>
<keyword evidence="15" id="KW-0012">Acyltransferase</keyword>
<feature type="binding site" evidence="12">
    <location>
        <position position="206"/>
    </location>
    <ligand>
        <name>Mn(2+)</name>
        <dbReference type="ChEBI" id="CHEBI:29035"/>
    </ligand>
</feature>
<dbReference type="InterPro" id="IPR005671">
    <property type="entry name" value="LeuA_bact_synth"/>
</dbReference>
<keyword evidence="10 12" id="KW-0100">Branched-chain amino acid biosynthesis</keyword>
<dbReference type="InterPro" id="IPR000891">
    <property type="entry name" value="PYR_CT"/>
</dbReference>
<dbReference type="NCBIfam" id="NF002086">
    <property type="entry name" value="PRK00915.1-3"/>
    <property type="match status" value="1"/>
</dbReference>
<dbReference type="CDD" id="cd07940">
    <property type="entry name" value="DRE_TIM_IPMS"/>
    <property type="match status" value="1"/>
</dbReference>
<evidence type="ECO:0000256" key="9">
    <source>
        <dbReference type="ARBA" id="ARBA00023211"/>
    </source>
</evidence>
<dbReference type="InterPro" id="IPR013709">
    <property type="entry name" value="2-isopropylmalate_synth_dimer"/>
</dbReference>
<comment type="pathway">
    <text evidence="1 12">Amino-acid biosynthesis; L-leucine biosynthesis; L-leucine from 3-methyl-2-oxobutanoate: step 1/4.</text>
</comment>
<dbReference type="PROSITE" id="PS50991">
    <property type="entry name" value="PYR_CT"/>
    <property type="match status" value="1"/>
</dbReference>
<comment type="catalytic activity">
    <reaction evidence="12">
        <text>3-methyl-2-oxobutanoate + acetyl-CoA + H2O = (2S)-2-isopropylmalate + CoA + H(+)</text>
        <dbReference type="Rhea" id="RHEA:21524"/>
        <dbReference type="ChEBI" id="CHEBI:1178"/>
        <dbReference type="ChEBI" id="CHEBI:11851"/>
        <dbReference type="ChEBI" id="CHEBI:15377"/>
        <dbReference type="ChEBI" id="CHEBI:15378"/>
        <dbReference type="ChEBI" id="CHEBI:57287"/>
        <dbReference type="ChEBI" id="CHEBI:57288"/>
        <dbReference type="EC" id="2.3.3.13"/>
    </reaction>
</comment>
<keyword evidence="16" id="KW-1185">Reference proteome</keyword>
<keyword evidence="8 12" id="KW-0479">Metal-binding</keyword>
<evidence type="ECO:0000256" key="4">
    <source>
        <dbReference type="ARBA" id="ARBA00018198"/>
    </source>
</evidence>
<dbReference type="InterPro" id="IPR002034">
    <property type="entry name" value="AIPM/Hcit_synth_CS"/>
</dbReference>
<dbReference type="RefSeq" id="WP_217668853.1">
    <property type="nucleotide sequence ID" value="NZ_JAHRID010000003.1"/>
</dbReference>
<evidence type="ECO:0000256" key="10">
    <source>
        <dbReference type="ARBA" id="ARBA00023304"/>
    </source>
</evidence>
<dbReference type="PROSITE" id="PS00816">
    <property type="entry name" value="AIPM_HOMOCIT_SYNTH_2"/>
    <property type="match status" value="1"/>
</dbReference>
<dbReference type="Pfam" id="PF22617">
    <property type="entry name" value="HCS_D2"/>
    <property type="match status" value="1"/>
</dbReference>
<accession>A0ABS6MK82</accession>
<keyword evidence="7 12" id="KW-0808">Transferase</keyword>
<evidence type="ECO:0000256" key="13">
    <source>
        <dbReference type="SAM" id="MobiDB-lite"/>
    </source>
</evidence>
<dbReference type="Pfam" id="PF08502">
    <property type="entry name" value="LeuA_dimer"/>
    <property type="match status" value="1"/>
</dbReference>
<dbReference type="EC" id="2.3.3.13" evidence="3 12"/>
<dbReference type="PANTHER" id="PTHR10277:SF9">
    <property type="entry name" value="2-ISOPROPYLMALATE SYNTHASE 1, CHLOROPLASTIC-RELATED"/>
    <property type="match status" value="1"/>
</dbReference>
<evidence type="ECO:0000313" key="15">
    <source>
        <dbReference type="EMBL" id="MBV2129230.1"/>
    </source>
</evidence>
<proteinExistence type="inferred from homology"/>
<keyword evidence="5 12" id="KW-0432">Leucine biosynthesis</keyword>
<comment type="similarity">
    <text evidence="2 12">Belongs to the alpha-IPM synthase/homocitrate synthase family. LeuA type 1 subfamily.</text>
</comment>